<accession>A6IV09</accession>
<sequence>MISHDEDPINLVVLLPVLCYKIGSKGEGQVFAFCFTRRHAPPLPSYRLTRKTRMLQLSW</sequence>
<dbReference type="EMBL" id="CH473969">
    <property type="protein sequence ID" value="EDM07173.1"/>
    <property type="molecule type" value="Genomic_DNA"/>
</dbReference>
<dbReference type="AlphaFoldDB" id="A6IV09"/>
<evidence type="ECO:0000313" key="2">
    <source>
        <dbReference type="Proteomes" id="UP000234681"/>
    </source>
</evidence>
<reference evidence="1 2" key="1">
    <citation type="submission" date="2005-09" db="EMBL/GenBank/DDBJ databases">
        <authorList>
            <person name="Mural R.J."/>
            <person name="Li P.W."/>
            <person name="Adams M.D."/>
            <person name="Amanatides P.G."/>
            <person name="Baden-Tillson H."/>
            <person name="Barnstead M."/>
            <person name="Chin S.H."/>
            <person name="Dew I."/>
            <person name="Evans C.A."/>
            <person name="Ferriera S."/>
            <person name="Flanigan M."/>
            <person name="Fosler C."/>
            <person name="Glodek A."/>
            <person name="Gu Z."/>
            <person name="Holt R.A."/>
            <person name="Jennings D."/>
            <person name="Kraft C.L."/>
            <person name="Lu F."/>
            <person name="Nguyen T."/>
            <person name="Nusskern D.R."/>
            <person name="Pfannkoch C.M."/>
            <person name="Sitter C."/>
            <person name="Sutton G.G."/>
            <person name="Venter J.C."/>
            <person name="Wang Z."/>
            <person name="Woodage T."/>
            <person name="Zheng X.H."/>
            <person name="Zhong F."/>
        </authorList>
    </citation>
    <scope>NUCLEOTIDE SEQUENCE [LARGE SCALE GENOMIC DNA]</scope>
    <source>
        <strain>BN</strain>
        <strain evidence="2">Sprague-Dawley</strain>
    </source>
</reference>
<protein>
    <submittedName>
        <fullName evidence="1">RCG38123</fullName>
    </submittedName>
</protein>
<dbReference type="Proteomes" id="UP000234681">
    <property type="component" value="Chromosome X"/>
</dbReference>
<evidence type="ECO:0000313" key="1">
    <source>
        <dbReference type="EMBL" id="EDM07173.1"/>
    </source>
</evidence>
<gene>
    <name evidence="1" type="ORF">rCG_38123</name>
</gene>
<organism evidence="1 2">
    <name type="scientific">Rattus norvegicus</name>
    <name type="common">Rat</name>
    <dbReference type="NCBI Taxonomy" id="10116"/>
    <lineage>
        <taxon>Eukaryota</taxon>
        <taxon>Metazoa</taxon>
        <taxon>Chordata</taxon>
        <taxon>Craniata</taxon>
        <taxon>Vertebrata</taxon>
        <taxon>Euteleostomi</taxon>
        <taxon>Mammalia</taxon>
        <taxon>Eutheria</taxon>
        <taxon>Euarchontoglires</taxon>
        <taxon>Glires</taxon>
        <taxon>Rodentia</taxon>
        <taxon>Myomorpha</taxon>
        <taxon>Muroidea</taxon>
        <taxon>Muridae</taxon>
        <taxon>Murinae</taxon>
        <taxon>Rattus</taxon>
    </lineage>
</organism>
<name>A6IV09_RAT</name>
<proteinExistence type="predicted"/>